<proteinExistence type="predicted"/>
<dbReference type="AlphaFoldDB" id="A0A239A9H9"/>
<evidence type="ECO:0000313" key="2">
    <source>
        <dbReference type="EMBL" id="SNR91694.1"/>
    </source>
</evidence>
<dbReference type="PROSITE" id="PS51186">
    <property type="entry name" value="GNAT"/>
    <property type="match status" value="1"/>
</dbReference>
<organism evidence="2 3">
    <name type="scientific">Streptosporangium subroseum</name>
    <dbReference type="NCBI Taxonomy" id="106412"/>
    <lineage>
        <taxon>Bacteria</taxon>
        <taxon>Bacillati</taxon>
        <taxon>Actinomycetota</taxon>
        <taxon>Actinomycetes</taxon>
        <taxon>Streptosporangiales</taxon>
        <taxon>Streptosporangiaceae</taxon>
        <taxon>Streptosporangium</taxon>
    </lineage>
</organism>
<feature type="domain" description="N-acetyltransferase" evidence="1">
    <location>
        <begin position="1"/>
        <end position="141"/>
    </location>
</feature>
<keyword evidence="3" id="KW-1185">Reference proteome</keyword>
<accession>A0A239A9H9</accession>
<evidence type="ECO:0000313" key="3">
    <source>
        <dbReference type="Proteomes" id="UP000198282"/>
    </source>
</evidence>
<sequence length="141" mass="15907">MIISREKSFATDELFELYDSVGWGGYTRDMAKLQRSLSNSHLVITARDDSGRLVGLARTISDDETICYLQDLLVHSEFQGRGIGRALLDHLTDRYSHCKFFFLSTEHESSPDGEKSHAFYRKMGLVPHHEQGMAALGLKIG</sequence>
<reference evidence="2 3" key="1">
    <citation type="submission" date="2017-06" db="EMBL/GenBank/DDBJ databases">
        <authorList>
            <person name="Kim H.J."/>
            <person name="Triplett B.A."/>
        </authorList>
    </citation>
    <scope>NUCLEOTIDE SEQUENCE [LARGE SCALE GENOMIC DNA]</scope>
    <source>
        <strain evidence="2 3">CGMCC 4.2132</strain>
    </source>
</reference>
<dbReference type="EMBL" id="FZOD01000001">
    <property type="protein sequence ID" value="SNR91694.1"/>
    <property type="molecule type" value="Genomic_DNA"/>
</dbReference>
<dbReference type="Proteomes" id="UP000198282">
    <property type="component" value="Unassembled WGS sequence"/>
</dbReference>
<dbReference type="InterPro" id="IPR016181">
    <property type="entry name" value="Acyl_CoA_acyltransferase"/>
</dbReference>
<dbReference type="RefSeq" id="WP_089205188.1">
    <property type="nucleotide sequence ID" value="NZ_FZOD01000001.1"/>
</dbReference>
<dbReference type="PANTHER" id="PTHR43233:SF1">
    <property type="entry name" value="FAMILY N-ACETYLTRANSFERASE, PUTATIVE (AFU_ORTHOLOGUE AFUA_6G03350)-RELATED"/>
    <property type="match status" value="1"/>
</dbReference>
<evidence type="ECO:0000259" key="1">
    <source>
        <dbReference type="PROSITE" id="PS51186"/>
    </source>
</evidence>
<dbReference type="GO" id="GO:0016747">
    <property type="term" value="F:acyltransferase activity, transferring groups other than amino-acyl groups"/>
    <property type="evidence" value="ECO:0007669"/>
    <property type="project" value="InterPro"/>
</dbReference>
<gene>
    <name evidence="2" type="ORF">SAMN05216276_1001192</name>
</gene>
<dbReference type="Gene3D" id="3.40.630.30">
    <property type="match status" value="1"/>
</dbReference>
<dbReference type="SUPFAM" id="SSF55729">
    <property type="entry name" value="Acyl-CoA N-acyltransferases (Nat)"/>
    <property type="match status" value="1"/>
</dbReference>
<protein>
    <submittedName>
        <fullName evidence="2">Acetyltransferase (GNAT) domain-containing protein</fullName>
    </submittedName>
</protein>
<dbReference type="CDD" id="cd04301">
    <property type="entry name" value="NAT_SF"/>
    <property type="match status" value="1"/>
</dbReference>
<dbReference type="Pfam" id="PF00583">
    <property type="entry name" value="Acetyltransf_1"/>
    <property type="match status" value="1"/>
</dbReference>
<dbReference type="InterPro" id="IPR053144">
    <property type="entry name" value="Acetyltransferase_Butenolide"/>
</dbReference>
<name>A0A239A9H9_9ACTN</name>
<dbReference type="InterPro" id="IPR000182">
    <property type="entry name" value="GNAT_dom"/>
</dbReference>
<dbReference type="OrthoDB" id="3190820at2"/>
<keyword evidence="2" id="KW-0808">Transferase</keyword>
<dbReference type="PANTHER" id="PTHR43233">
    <property type="entry name" value="FAMILY N-ACETYLTRANSFERASE, PUTATIVE (AFU_ORTHOLOGUE AFUA_6G03350)-RELATED"/>
    <property type="match status" value="1"/>
</dbReference>